<comment type="caution">
    <text evidence="2">The sequence shown here is derived from an EMBL/GenBank/DDBJ whole genome shotgun (WGS) entry which is preliminary data.</text>
</comment>
<gene>
    <name evidence="2" type="ORF">CJD38_09525</name>
</gene>
<dbReference type="InterPro" id="IPR002347">
    <property type="entry name" value="SDR_fam"/>
</dbReference>
<dbReference type="GO" id="GO:0016491">
    <property type="term" value="F:oxidoreductase activity"/>
    <property type="evidence" value="ECO:0007669"/>
    <property type="project" value="UniProtKB-KW"/>
</dbReference>
<evidence type="ECO:0000313" key="2">
    <source>
        <dbReference type="EMBL" id="PTU31557.1"/>
    </source>
</evidence>
<reference evidence="2 3" key="1">
    <citation type="submission" date="2018-04" db="EMBL/GenBank/DDBJ databases">
        <title>Novel species isolated from glacier.</title>
        <authorList>
            <person name="Liu Q."/>
            <person name="Xin Y.-H."/>
        </authorList>
    </citation>
    <scope>NUCLEOTIDE SEQUENCE [LARGE SCALE GENOMIC DNA]</scope>
    <source>
        <strain evidence="2 3">GT1R17</strain>
    </source>
</reference>
<dbReference type="PANTHER" id="PTHR43157">
    <property type="entry name" value="PHOSPHATIDYLINOSITOL-GLYCAN BIOSYNTHESIS CLASS F PROTEIN-RELATED"/>
    <property type="match status" value="1"/>
</dbReference>
<keyword evidence="3" id="KW-1185">Reference proteome</keyword>
<dbReference type="SUPFAM" id="SSF51735">
    <property type="entry name" value="NAD(P)-binding Rossmann-fold domains"/>
    <property type="match status" value="1"/>
</dbReference>
<dbReference type="PRINTS" id="PR00081">
    <property type="entry name" value="GDHRDH"/>
</dbReference>
<dbReference type="Pfam" id="PF00106">
    <property type="entry name" value="adh_short"/>
    <property type="match status" value="1"/>
</dbReference>
<dbReference type="Gene3D" id="3.40.50.720">
    <property type="entry name" value="NAD(P)-binding Rossmann-like Domain"/>
    <property type="match status" value="1"/>
</dbReference>
<name>A0A2T5MG45_9GAMM</name>
<accession>A0A2T5MG45</accession>
<evidence type="ECO:0000256" key="1">
    <source>
        <dbReference type="ARBA" id="ARBA00023002"/>
    </source>
</evidence>
<dbReference type="PANTHER" id="PTHR43157:SF31">
    <property type="entry name" value="PHOSPHATIDYLINOSITOL-GLYCAN BIOSYNTHESIS CLASS F PROTEIN"/>
    <property type="match status" value="1"/>
</dbReference>
<dbReference type="NCBIfam" id="NF004846">
    <property type="entry name" value="PRK06197.1"/>
    <property type="match status" value="1"/>
</dbReference>
<organism evidence="2 3">
    <name type="scientific">Stenotrophobium rhamnosiphilum</name>
    <dbReference type="NCBI Taxonomy" id="2029166"/>
    <lineage>
        <taxon>Bacteria</taxon>
        <taxon>Pseudomonadati</taxon>
        <taxon>Pseudomonadota</taxon>
        <taxon>Gammaproteobacteria</taxon>
        <taxon>Nevskiales</taxon>
        <taxon>Nevskiaceae</taxon>
        <taxon>Stenotrophobium</taxon>
    </lineage>
</organism>
<dbReference type="AlphaFoldDB" id="A0A2T5MG45"/>
<dbReference type="RefSeq" id="WP_107940101.1">
    <property type="nucleotide sequence ID" value="NZ_QANS01000003.1"/>
</dbReference>
<dbReference type="InterPro" id="IPR036291">
    <property type="entry name" value="NAD(P)-bd_dom_sf"/>
</dbReference>
<dbReference type="Proteomes" id="UP000244248">
    <property type="component" value="Unassembled WGS sequence"/>
</dbReference>
<dbReference type="CDD" id="cd05327">
    <property type="entry name" value="retinol-DH_like_SDR_c_like"/>
    <property type="match status" value="1"/>
</dbReference>
<proteinExistence type="predicted"/>
<evidence type="ECO:0000313" key="3">
    <source>
        <dbReference type="Proteomes" id="UP000244248"/>
    </source>
</evidence>
<sequence>MTTLDWCRKNLPKLDGKRALVTGAASGLGYETAAGLAAMGAHVILADRNVEGGQAAVKKIRESMFGVHVEFRALDLADLAEIRGFADTLRADGEPLDILVNNAGILPPLERRVTADGFELKFGVNVLGHFALDGQLLESLRRSSAPRVVWVSSLVHRHASIDFRDLQAERSYEPQRAYNQAKLACLVLAMELHERAKQSGIALSALAAHPGVARTGLGDARATEKHRRIRDYAEAAAFWVAMKWMSQPQGRGALPILHAAAADAVRSGTFFGPDGVGEMKGDPKIVKPSKSALDPVLRQRLWAECEKLTGVRYEL</sequence>
<protein>
    <submittedName>
        <fullName evidence="2">Short-chain dehydrogenase</fullName>
    </submittedName>
</protein>
<keyword evidence="1" id="KW-0560">Oxidoreductase</keyword>
<dbReference type="OrthoDB" id="109589at2"/>
<dbReference type="EMBL" id="QANS01000003">
    <property type="protein sequence ID" value="PTU31557.1"/>
    <property type="molecule type" value="Genomic_DNA"/>
</dbReference>